<evidence type="ECO:0000259" key="1">
    <source>
        <dbReference type="Pfam" id="PF04991"/>
    </source>
</evidence>
<proteinExistence type="predicted"/>
<dbReference type="PANTHER" id="PTHR43404:SF2">
    <property type="entry name" value="LIPOPOLYSACCHARIDE CHOLINEPHOSPHOTRANSFERASE LICD"/>
    <property type="match status" value="1"/>
</dbReference>
<dbReference type="PANTHER" id="PTHR43404">
    <property type="entry name" value="LIPOPOLYSACCHARIDE CHOLINEPHOSPHOTRANSFERASE LICD"/>
    <property type="match status" value="1"/>
</dbReference>
<dbReference type="AlphaFoldDB" id="A0A2G3E4S4"/>
<accession>A0A2G3E4S4</accession>
<gene>
    <name evidence="2" type="ORF">CSX02_04105</name>
</gene>
<sequence>MDNHHLSPVQEMILDVFAPIYKYLESNHMEYYMLGGTLLGAIRHQGFIPWDDDIDIGIPRVQYEQFLREIEANLPEHFKLYTYQSNFDVHHYYFARVVDTRYSLKRTGSLVERDENVWVDIFPLDGMPKGRIRRGVHKIRLMKARFLYHCACFDKVNLKRPNRPLSERVAIKLISVTGFGQKSDASKCLDRIDSLLRKYPYESSNYVVNFMGQYKFKEMFPKNWYGAGKLYPFEKYQLSGPVEYDRILTQMYGDYMTPPKDCDKNAHAAVLNEEKDGKEAD</sequence>
<dbReference type="InterPro" id="IPR052942">
    <property type="entry name" value="LPS_cholinephosphotransferase"/>
</dbReference>
<organism evidence="2 3">
    <name type="scientific">Agathobacter ruminis</name>
    <dbReference type="NCBI Taxonomy" id="1712665"/>
    <lineage>
        <taxon>Bacteria</taxon>
        <taxon>Bacillati</taxon>
        <taxon>Bacillota</taxon>
        <taxon>Clostridia</taxon>
        <taxon>Lachnospirales</taxon>
        <taxon>Lachnospiraceae</taxon>
        <taxon>Agathobacter</taxon>
    </lineage>
</organism>
<dbReference type="GO" id="GO:0009100">
    <property type="term" value="P:glycoprotein metabolic process"/>
    <property type="evidence" value="ECO:0007669"/>
    <property type="project" value="UniProtKB-ARBA"/>
</dbReference>
<dbReference type="Pfam" id="PF04991">
    <property type="entry name" value="LicD"/>
    <property type="match status" value="1"/>
</dbReference>
<evidence type="ECO:0000313" key="3">
    <source>
        <dbReference type="Proteomes" id="UP000224563"/>
    </source>
</evidence>
<feature type="domain" description="LicD/FKTN/FKRP nucleotidyltransferase" evidence="1">
    <location>
        <begin position="26"/>
        <end position="253"/>
    </location>
</feature>
<dbReference type="InterPro" id="IPR007074">
    <property type="entry name" value="LicD/FKTN/FKRP_NTP_transf"/>
</dbReference>
<dbReference type="RefSeq" id="WP_099385745.1">
    <property type="nucleotide sequence ID" value="NZ_JANSWH010000080.1"/>
</dbReference>
<dbReference type="Proteomes" id="UP000224563">
    <property type="component" value="Unassembled WGS sequence"/>
</dbReference>
<name>A0A2G3E4S4_9FIRM</name>
<keyword evidence="3" id="KW-1185">Reference proteome</keyword>
<comment type="caution">
    <text evidence="2">The sequence shown here is derived from an EMBL/GenBank/DDBJ whole genome shotgun (WGS) entry which is preliminary data.</text>
</comment>
<dbReference type="EMBL" id="PDYG01000014">
    <property type="protein sequence ID" value="PHU38201.1"/>
    <property type="molecule type" value="Genomic_DNA"/>
</dbReference>
<protein>
    <recommendedName>
        <fullName evidence="1">LicD/FKTN/FKRP nucleotidyltransferase domain-containing protein</fullName>
    </recommendedName>
</protein>
<evidence type="ECO:0000313" key="2">
    <source>
        <dbReference type="EMBL" id="PHU38201.1"/>
    </source>
</evidence>
<reference evidence="2 3" key="2">
    <citation type="submission" date="2017-10" db="EMBL/GenBank/DDBJ databases">
        <authorList>
            <person name="Banno H."/>
            <person name="Chua N.-H."/>
        </authorList>
    </citation>
    <scope>NUCLEOTIDE SEQUENCE [LARGE SCALE GENOMIC DNA]</scope>
    <source>
        <strain evidence="2 3">JK623</strain>
    </source>
</reference>
<reference evidence="2 3" key="1">
    <citation type="submission" date="2017-10" db="EMBL/GenBank/DDBJ databases">
        <title>Resolving the taxonomy of Roseburia spp., Eubacterium rectale and Agathobacter spp. through phylogenomic analysis.</title>
        <authorList>
            <person name="Sheridan P.O."/>
            <person name="Walker A.W."/>
            <person name="Duncan S.H."/>
            <person name="Scott K.P."/>
            <person name="Toole P.W.O."/>
            <person name="Luis P."/>
            <person name="Flint H.J."/>
        </authorList>
    </citation>
    <scope>NUCLEOTIDE SEQUENCE [LARGE SCALE GENOMIC DNA]</scope>
    <source>
        <strain evidence="2 3">JK623</strain>
    </source>
</reference>